<accession>A0A832EPA5</accession>
<dbReference type="EMBL" id="DTAU01000008">
    <property type="protein sequence ID" value="HFQ78129.1"/>
    <property type="molecule type" value="Genomic_DNA"/>
</dbReference>
<sequence length="238" mass="26882">MSSVKRFAELFIPIGSRVFSTYTRIFLPISMSSISIVSTLQPFQDRGIVFTVYGFTVVLLLMYIVKILERALRSLTLPFMFIALGLLVNFISMFLGLTPPPIYSLILSAFKVSLIFISIALLIQWLSFREFRCVLKMIKLSSLAKILTIVMAVMPTLFNNYAESYTAVFLKLGRRRVYKAVKPLVVQSAILALDIAQALYLYGFPRDVCISIDRPKAKEIALIVAIIFIGIVLLLYMP</sequence>
<keyword evidence="1" id="KW-0472">Membrane</keyword>
<feature type="transmembrane region" description="Helical" evidence="1">
    <location>
        <begin position="184"/>
        <end position="204"/>
    </location>
</feature>
<protein>
    <recommendedName>
        <fullName evidence="3">Energy-coupling factor transporter transmembrane protein EcfT</fullName>
    </recommendedName>
</protein>
<keyword evidence="1" id="KW-1133">Transmembrane helix</keyword>
<gene>
    <name evidence="2" type="ORF">ENT99_00300</name>
</gene>
<reference evidence="2" key="1">
    <citation type="journal article" date="2020" name="mSystems">
        <title>Genome- and Community-Level Interaction Insights into Carbon Utilization and Element Cycling Functions of Hydrothermarchaeota in Hydrothermal Sediment.</title>
        <authorList>
            <person name="Zhou Z."/>
            <person name="Liu Y."/>
            <person name="Xu W."/>
            <person name="Pan J."/>
            <person name="Luo Z.H."/>
            <person name="Li M."/>
        </authorList>
    </citation>
    <scope>NUCLEOTIDE SEQUENCE</scope>
    <source>
        <strain evidence="2">SpSt-629</strain>
    </source>
</reference>
<evidence type="ECO:0000313" key="2">
    <source>
        <dbReference type="EMBL" id="HFQ78129.1"/>
    </source>
</evidence>
<feature type="transmembrane region" description="Helical" evidence="1">
    <location>
        <begin position="47"/>
        <end position="65"/>
    </location>
</feature>
<proteinExistence type="predicted"/>
<organism evidence="2">
    <name type="scientific">Ignisphaera aggregans</name>
    <dbReference type="NCBI Taxonomy" id="334771"/>
    <lineage>
        <taxon>Archaea</taxon>
        <taxon>Thermoproteota</taxon>
        <taxon>Thermoprotei</taxon>
        <taxon>Desulfurococcales</taxon>
        <taxon>Desulfurococcaceae</taxon>
        <taxon>Ignisphaera</taxon>
    </lineage>
</organism>
<name>A0A832EPA5_9CREN</name>
<feature type="transmembrane region" description="Helical" evidence="1">
    <location>
        <begin position="21"/>
        <end position="41"/>
    </location>
</feature>
<comment type="caution">
    <text evidence="2">The sequence shown here is derived from an EMBL/GenBank/DDBJ whole genome shotgun (WGS) entry which is preliminary data.</text>
</comment>
<feature type="transmembrane region" description="Helical" evidence="1">
    <location>
        <begin position="220"/>
        <end position="237"/>
    </location>
</feature>
<feature type="transmembrane region" description="Helical" evidence="1">
    <location>
        <begin position="77"/>
        <end position="96"/>
    </location>
</feature>
<keyword evidence="1" id="KW-0812">Transmembrane</keyword>
<dbReference type="AlphaFoldDB" id="A0A832EPA5"/>
<evidence type="ECO:0000256" key="1">
    <source>
        <dbReference type="SAM" id="Phobius"/>
    </source>
</evidence>
<evidence type="ECO:0008006" key="3">
    <source>
        <dbReference type="Google" id="ProtNLM"/>
    </source>
</evidence>
<feature type="transmembrane region" description="Helical" evidence="1">
    <location>
        <begin position="102"/>
        <end position="123"/>
    </location>
</feature>